<keyword evidence="6 9" id="KW-0067">ATP-binding</keyword>
<evidence type="ECO:0000256" key="10">
    <source>
        <dbReference type="SAM" id="MobiDB-lite"/>
    </source>
</evidence>
<sequence length="728" mass="78768">MLIPGSYLINRYEIIMKIGSGGMADVYKAKDHVLNRLVAIKVLKQEYSTDATFVKKFRVEAQSAAGLSHPNIVNVYDVGEDDGVYFIVMELVQGITLKNYIDMKGKLDIREALNISVQIASGLSAAHENRIIHRDIKPQNIIMSRDGKVKVTDFGIAKVADSTTVTTTAAGTVHYISPEQARGGYSDERSDIYSLGITMYEMVTGRVPFEGETNVAVALMHIQSEITPPRQLEPSIPVSFEKIILKCTQKKPERRYASARELIADLRKVLTHPDGEYVVIPGAIPQGRTIVMNDNDIDSLKAASLRKNFGTKPEETYVEEPEEGEEEKPVQKPVQKKRPVKKKDIEEDNDDFDKDEEDDDDEEVNPALSKVMMALGIGGFIILAVIIFFIIGHAAGFFGGSGSLFGHKNKDTSTESISTESVSDTSSDTSTAGERVKVPNLSKMTEDKAKAALKELRLGVNVQTGTSDDVPEGQVYDQSPAAGTKVDVHTQVTINISSGKEKFSLDDVTGMQYQQAQAQLENDGLVVSLEFDYSDSVGSDKVISTSPKAGSQVAKGDTITITASKGKETKTTIVPNLLGQNIDDAIQMIKDAGLTYNGKSSDYSDSYSENQVMDQSISAGKTVDEGTTISLTVSLGSRVTSYSASIPIESPFGRDITDGDGNTDVYDSGQVTVVVYKPDGSSETVYDQNTSEGSLPGSVSTTSTASGSGTVYVYLNGVQVSSYSVDFE</sequence>
<dbReference type="PANTHER" id="PTHR43289">
    <property type="entry name" value="MITOGEN-ACTIVATED PROTEIN KINASE KINASE KINASE 20-RELATED"/>
    <property type="match status" value="1"/>
</dbReference>
<dbReference type="GO" id="GO:0004674">
    <property type="term" value="F:protein serine/threonine kinase activity"/>
    <property type="evidence" value="ECO:0007669"/>
    <property type="project" value="UniProtKB-KW"/>
</dbReference>
<keyword evidence="11" id="KW-0812">Transmembrane</keyword>
<dbReference type="InterPro" id="IPR017441">
    <property type="entry name" value="Protein_kinase_ATP_BS"/>
</dbReference>
<dbReference type="SMART" id="SM00740">
    <property type="entry name" value="PASTA"/>
    <property type="match status" value="3"/>
</dbReference>
<comment type="catalytic activity">
    <reaction evidence="8">
        <text>L-seryl-[protein] + ATP = O-phospho-L-seryl-[protein] + ADP + H(+)</text>
        <dbReference type="Rhea" id="RHEA:17989"/>
        <dbReference type="Rhea" id="RHEA-COMP:9863"/>
        <dbReference type="Rhea" id="RHEA-COMP:11604"/>
        <dbReference type="ChEBI" id="CHEBI:15378"/>
        <dbReference type="ChEBI" id="CHEBI:29999"/>
        <dbReference type="ChEBI" id="CHEBI:30616"/>
        <dbReference type="ChEBI" id="CHEBI:83421"/>
        <dbReference type="ChEBI" id="CHEBI:456216"/>
        <dbReference type="EC" id="2.7.11.1"/>
    </reaction>
</comment>
<dbReference type="Pfam" id="PF03793">
    <property type="entry name" value="PASTA"/>
    <property type="match status" value="3"/>
</dbReference>
<dbReference type="SUPFAM" id="SSF56112">
    <property type="entry name" value="Protein kinase-like (PK-like)"/>
    <property type="match status" value="1"/>
</dbReference>
<gene>
    <name evidence="14" type="primary">pknB</name>
    <name evidence="14" type="ORF">DW747_03055</name>
</gene>
<dbReference type="FunFam" id="1.10.510.10:FF:000021">
    <property type="entry name" value="Serine/threonine protein kinase"/>
    <property type="match status" value="1"/>
</dbReference>
<dbReference type="Gene3D" id="3.30.200.20">
    <property type="entry name" value="Phosphorylase Kinase, domain 1"/>
    <property type="match status" value="1"/>
</dbReference>
<dbReference type="OrthoDB" id="9788659at2"/>
<dbReference type="SMART" id="SM00220">
    <property type="entry name" value="S_TKc"/>
    <property type="match status" value="1"/>
</dbReference>
<keyword evidence="4 9" id="KW-0547">Nucleotide-binding</keyword>
<dbReference type="InterPro" id="IPR011009">
    <property type="entry name" value="Kinase-like_dom_sf"/>
</dbReference>
<dbReference type="InterPro" id="IPR005543">
    <property type="entry name" value="PASTA_dom"/>
</dbReference>
<keyword evidence="5 14" id="KW-0418">Kinase</keyword>
<dbReference type="SUPFAM" id="SSF54184">
    <property type="entry name" value="Penicillin-binding protein 2x (pbp-2x), c-terminal domain"/>
    <property type="match status" value="1"/>
</dbReference>
<proteinExistence type="predicted"/>
<evidence type="ECO:0000256" key="5">
    <source>
        <dbReference type="ARBA" id="ARBA00022777"/>
    </source>
</evidence>
<evidence type="ECO:0000256" key="11">
    <source>
        <dbReference type="SAM" id="Phobius"/>
    </source>
</evidence>
<feature type="region of interest" description="Disordered" evidence="10">
    <location>
        <begin position="312"/>
        <end position="363"/>
    </location>
</feature>
<dbReference type="PANTHER" id="PTHR43289:SF34">
    <property type="entry name" value="SERINE_THREONINE-PROTEIN KINASE YBDM-RELATED"/>
    <property type="match status" value="1"/>
</dbReference>
<feature type="domain" description="PASTA" evidence="13">
    <location>
        <begin position="567"/>
        <end position="635"/>
    </location>
</feature>
<feature type="compositionally biased region" description="Acidic residues" evidence="10">
    <location>
        <begin position="316"/>
        <end position="326"/>
    </location>
</feature>
<accession>A0A3E2XP93</accession>
<keyword evidence="3" id="KW-0808">Transferase</keyword>
<evidence type="ECO:0000256" key="3">
    <source>
        <dbReference type="ARBA" id="ARBA00022679"/>
    </source>
</evidence>
<evidence type="ECO:0000259" key="13">
    <source>
        <dbReference type="PROSITE" id="PS51178"/>
    </source>
</evidence>
<feature type="compositionally biased region" description="Polar residues" evidence="10">
    <location>
        <begin position="681"/>
        <end position="693"/>
    </location>
</feature>
<keyword evidence="11" id="KW-1133">Transmembrane helix</keyword>
<dbReference type="PROSITE" id="PS00108">
    <property type="entry name" value="PROTEIN_KINASE_ST"/>
    <property type="match status" value="1"/>
</dbReference>
<dbReference type="EMBL" id="QVFD01000002">
    <property type="protein sequence ID" value="RGC50364.1"/>
    <property type="molecule type" value="Genomic_DNA"/>
</dbReference>
<dbReference type="Gene3D" id="3.30.10.20">
    <property type="match status" value="3"/>
</dbReference>
<feature type="domain" description="Protein kinase" evidence="12">
    <location>
        <begin position="12"/>
        <end position="270"/>
    </location>
</feature>
<comment type="catalytic activity">
    <reaction evidence="7">
        <text>L-threonyl-[protein] + ATP = O-phospho-L-threonyl-[protein] + ADP + H(+)</text>
        <dbReference type="Rhea" id="RHEA:46608"/>
        <dbReference type="Rhea" id="RHEA-COMP:11060"/>
        <dbReference type="Rhea" id="RHEA-COMP:11605"/>
        <dbReference type="ChEBI" id="CHEBI:15378"/>
        <dbReference type="ChEBI" id="CHEBI:30013"/>
        <dbReference type="ChEBI" id="CHEBI:30616"/>
        <dbReference type="ChEBI" id="CHEBI:61977"/>
        <dbReference type="ChEBI" id="CHEBI:456216"/>
        <dbReference type="EC" id="2.7.11.1"/>
    </reaction>
</comment>
<keyword evidence="15" id="KW-1185">Reference proteome</keyword>
<feature type="domain" description="PASTA" evidence="13">
    <location>
        <begin position="433"/>
        <end position="498"/>
    </location>
</feature>
<evidence type="ECO:0000259" key="12">
    <source>
        <dbReference type="PROSITE" id="PS50011"/>
    </source>
</evidence>
<feature type="compositionally biased region" description="Acidic residues" evidence="10">
    <location>
        <begin position="346"/>
        <end position="363"/>
    </location>
</feature>
<feature type="binding site" evidence="9">
    <location>
        <position position="41"/>
    </location>
    <ligand>
        <name>ATP</name>
        <dbReference type="ChEBI" id="CHEBI:30616"/>
    </ligand>
</feature>
<dbReference type="NCBIfam" id="NF033483">
    <property type="entry name" value="PknB_PASTA_kin"/>
    <property type="match status" value="1"/>
</dbReference>
<evidence type="ECO:0000256" key="4">
    <source>
        <dbReference type="ARBA" id="ARBA00022741"/>
    </source>
</evidence>
<dbReference type="AlphaFoldDB" id="A0A3E2XP93"/>
<dbReference type="RefSeq" id="WP_117538933.1">
    <property type="nucleotide sequence ID" value="NZ_QVFD01000002.1"/>
</dbReference>
<dbReference type="EC" id="2.7.11.1" evidence="1"/>
<dbReference type="CDD" id="cd14014">
    <property type="entry name" value="STKc_PknB_like"/>
    <property type="match status" value="1"/>
</dbReference>
<evidence type="ECO:0000256" key="9">
    <source>
        <dbReference type="PROSITE-ProRule" id="PRU10141"/>
    </source>
</evidence>
<keyword evidence="2" id="KW-0723">Serine/threonine-protein kinase</keyword>
<feature type="region of interest" description="Disordered" evidence="10">
    <location>
        <begin position="410"/>
        <end position="435"/>
    </location>
</feature>
<evidence type="ECO:0000256" key="2">
    <source>
        <dbReference type="ARBA" id="ARBA00022527"/>
    </source>
</evidence>
<dbReference type="GO" id="GO:0005524">
    <property type="term" value="F:ATP binding"/>
    <property type="evidence" value="ECO:0007669"/>
    <property type="project" value="UniProtKB-UniRule"/>
</dbReference>
<feature type="transmembrane region" description="Helical" evidence="11">
    <location>
        <begin position="371"/>
        <end position="398"/>
    </location>
</feature>
<dbReference type="FunFam" id="3.30.200.20:FF:000035">
    <property type="entry name" value="Serine/threonine protein kinase Stk1"/>
    <property type="match status" value="1"/>
</dbReference>
<dbReference type="Gene3D" id="1.10.510.10">
    <property type="entry name" value="Transferase(Phosphotransferase) domain 1"/>
    <property type="match status" value="1"/>
</dbReference>
<evidence type="ECO:0000256" key="8">
    <source>
        <dbReference type="ARBA" id="ARBA00048679"/>
    </source>
</evidence>
<evidence type="ECO:0000256" key="1">
    <source>
        <dbReference type="ARBA" id="ARBA00012513"/>
    </source>
</evidence>
<dbReference type="PROSITE" id="PS51178">
    <property type="entry name" value="PASTA"/>
    <property type="match status" value="3"/>
</dbReference>
<evidence type="ECO:0000313" key="14">
    <source>
        <dbReference type="EMBL" id="RGC50364.1"/>
    </source>
</evidence>
<dbReference type="InterPro" id="IPR000719">
    <property type="entry name" value="Prot_kinase_dom"/>
</dbReference>
<dbReference type="CDD" id="cd06577">
    <property type="entry name" value="PASTA_pknB"/>
    <property type="match status" value="3"/>
</dbReference>
<dbReference type="Proteomes" id="UP000261231">
    <property type="component" value="Unassembled WGS sequence"/>
</dbReference>
<keyword evidence="11" id="KW-0472">Membrane</keyword>
<dbReference type="PROSITE" id="PS50011">
    <property type="entry name" value="PROTEIN_KINASE_DOM"/>
    <property type="match status" value="1"/>
</dbReference>
<dbReference type="InterPro" id="IPR008271">
    <property type="entry name" value="Ser/Thr_kinase_AS"/>
</dbReference>
<feature type="domain" description="PASTA" evidence="13">
    <location>
        <begin position="499"/>
        <end position="565"/>
    </location>
</feature>
<feature type="region of interest" description="Disordered" evidence="10">
    <location>
        <begin position="681"/>
        <end position="704"/>
    </location>
</feature>
<name>A0A3E2XP93_9FIRM</name>
<comment type="caution">
    <text evidence="14">The sequence shown here is derived from an EMBL/GenBank/DDBJ whole genome shotgun (WGS) entry which is preliminary data.</text>
</comment>
<organism evidence="14 15">
    <name type="scientific">Coprococcus catus</name>
    <dbReference type="NCBI Taxonomy" id="116085"/>
    <lineage>
        <taxon>Bacteria</taxon>
        <taxon>Bacillati</taxon>
        <taxon>Bacillota</taxon>
        <taxon>Clostridia</taxon>
        <taxon>Lachnospirales</taxon>
        <taxon>Lachnospiraceae</taxon>
        <taxon>Coprococcus</taxon>
    </lineage>
</organism>
<feature type="compositionally biased region" description="Low complexity" evidence="10">
    <location>
        <begin position="414"/>
        <end position="431"/>
    </location>
</feature>
<evidence type="ECO:0000256" key="6">
    <source>
        <dbReference type="ARBA" id="ARBA00022840"/>
    </source>
</evidence>
<dbReference type="Pfam" id="PF00069">
    <property type="entry name" value="Pkinase"/>
    <property type="match status" value="1"/>
</dbReference>
<evidence type="ECO:0000256" key="7">
    <source>
        <dbReference type="ARBA" id="ARBA00047899"/>
    </source>
</evidence>
<reference evidence="14 15" key="1">
    <citation type="submission" date="2018-08" db="EMBL/GenBank/DDBJ databases">
        <title>A genome reference for cultivated species of the human gut microbiota.</title>
        <authorList>
            <person name="Zou Y."/>
            <person name="Xue W."/>
            <person name="Luo G."/>
        </authorList>
    </citation>
    <scope>NUCLEOTIDE SEQUENCE [LARGE SCALE GENOMIC DNA]</scope>
    <source>
        <strain evidence="14 15">AM28-39</strain>
    </source>
</reference>
<dbReference type="PROSITE" id="PS00107">
    <property type="entry name" value="PROTEIN_KINASE_ATP"/>
    <property type="match status" value="1"/>
</dbReference>
<evidence type="ECO:0000313" key="15">
    <source>
        <dbReference type="Proteomes" id="UP000261231"/>
    </source>
</evidence>
<protein>
    <recommendedName>
        <fullName evidence="1">non-specific serine/threonine protein kinase</fullName>
        <ecNumber evidence="1">2.7.11.1</ecNumber>
    </recommendedName>
</protein>